<keyword evidence="3" id="KW-1185">Reference proteome</keyword>
<accession>A0ABR0K4U2</accession>
<dbReference type="EMBL" id="JAVRRG010000102">
    <property type="protein sequence ID" value="KAK5086037.1"/>
    <property type="molecule type" value="Genomic_DNA"/>
</dbReference>
<name>A0ABR0K4U2_9EURO</name>
<dbReference type="Proteomes" id="UP001345013">
    <property type="component" value="Unassembled WGS sequence"/>
</dbReference>
<gene>
    <name evidence="2" type="primary">ATG12</name>
    <name evidence="2" type="ORF">LTR24_007112</name>
</gene>
<feature type="domain" description="Heterokaryon incompatibility" evidence="1">
    <location>
        <begin position="44"/>
        <end position="203"/>
    </location>
</feature>
<evidence type="ECO:0000313" key="2">
    <source>
        <dbReference type="EMBL" id="KAK5086037.1"/>
    </source>
</evidence>
<sequence length="606" mass="68706">MAYHYDRPQCHDSIRPLKLHPAHTASDTIQFDLDEHRLNNVPAYEAISYVWGNALIRTSVLCSKGILSVTQNLAASLRRFRRRNDVRLLWADAVCINQNDVAERNEQVKLMRDVYEHAAGVLVWLGSGDETVSAAIYLVNHIFDTACSHWSHNPDGIVEYDDVDDFVEFSPSITFPPSGSDKWQPLVKFYSREWFERTWIIQEVTVAKVVTAFCGEHEISWQQIGVAATWIQKQLIKSDFKLYQEFESSNVYKMMLLYDKAYLQEQDFLDLLTQVREFSVTDPKDKVFALLGLQPFLVLPQPVQPDYNKSKLHVYIGVVEVSLKHHGDLSILSFVHHTDSIDQDWPSFVPRWDASPTATNLLIRTDFFENRSSGIIKLEDHGWKLEGCYLTVHGLLLGSIAVVGDLMKADHFGGTSGETENSNHPVKLFWNSHLNAFFGYRQIETVSLLVIRLCMTMTAATDSSYNKTDRTMGDDGSAIDKHLADYAAYLLKLEPRSAALQSISQDLNNEGDYTGDPAKFEIAASRVCDDRRLFLFGNDHVGLGPNVMLPGDQLCILFGGQQLYVLRPKGKFHQLVGQCFVQGLMWGEGLEAYETGQQEMQEICLC</sequence>
<dbReference type="Pfam" id="PF06985">
    <property type="entry name" value="HET"/>
    <property type="match status" value="1"/>
</dbReference>
<evidence type="ECO:0000259" key="1">
    <source>
        <dbReference type="Pfam" id="PF06985"/>
    </source>
</evidence>
<organism evidence="2 3">
    <name type="scientific">Lithohypha guttulata</name>
    <dbReference type="NCBI Taxonomy" id="1690604"/>
    <lineage>
        <taxon>Eukaryota</taxon>
        <taxon>Fungi</taxon>
        <taxon>Dikarya</taxon>
        <taxon>Ascomycota</taxon>
        <taxon>Pezizomycotina</taxon>
        <taxon>Eurotiomycetes</taxon>
        <taxon>Chaetothyriomycetidae</taxon>
        <taxon>Chaetothyriales</taxon>
        <taxon>Trichomeriaceae</taxon>
        <taxon>Lithohypha</taxon>
    </lineage>
</organism>
<dbReference type="GO" id="GO:0016805">
    <property type="term" value="F:dipeptidase activity"/>
    <property type="evidence" value="ECO:0007669"/>
    <property type="project" value="UniProtKB-KW"/>
</dbReference>
<reference evidence="2 3" key="1">
    <citation type="submission" date="2023-08" db="EMBL/GenBank/DDBJ databases">
        <title>Black Yeasts Isolated from many extreme environments.</title>
        <authorList>
            <person name="Coleine C."/>
            <person name="Stajich J.E."/>
            <person name="Selbmann L."/>
        </authorList>
    </citation>
    <scope>NUCLEOTIDE SEQUENCE [LARGE SCALE GENOMIC DNA]</scope>
    <source>
        <strain evidence="2 3">CCFEE 5885</strain>
    </source>
</reference>
<comment type="caution">
    <text evidence="2">The sequence shown here is derived from an EMBL/GenBank/DDBJ whole genome shotgun (WGS) entry which is preliminary data.</text>
</comment>
<dbReference type="PANTHER" id="PTHR24148:SF64">
    <property type="entry name" value="HETEROKARYON INCOMPATIBILITY DOMAIN-CONTAINING PROTEIN"/>
    <property type="match status" value="1"/>
</dbReference>
<dbReference type="InterPro" id="IPR010730">
    <property type="entry name" value="HET"/>
</dbReference>
<keyword evidence="2" id="KW-0224">Dipeptidase</keyword>
<protein>
    <submittedName>
        <fullName evidence="2">Ubiquitin-like protein</fullName>
        <ecNumber evidence="2">3.4.13.19</ecNumber>
    </submittedName>
</protein>
<dbReference type="InterPro" id="IPR052895">
    <property type="entry name" value="HetReg/Transcr_Mod"/>
</dbReference>
<keyword evidence="2" id="KW-0378">Hydrolase</keyword>
<dbReference type="PANTHER" id="PTHR24148">
    <property type="entry name" value="ANKYRIN REPEAT DOMAIN-CONTAINING PROTEIN 39 HOMOLOG-RELATED"/>
    <property type="match status" value="1"/>
</dbReference>
<dbReference type="EC" id="3.4.13.19" evidence="2"/>
<keyword evidence="2" id="KW-0645">Protease</keyword>
<proteinExistence type="predicted"/>
<dbReference type="Pfam" id="PF26639">
    <property type="entry name" value="Het-6_barrel"/>
    <property type="match status" value="1"/>
</dbReference>
<evidence type="ECO:0000313" key="3">
    <source>
        <dbReference type="Proteomes" id="UP001345013"/>
    </source>
</evidence>